<comment type="caution">
    <text evidence="4">The sequence shown here is derived from an EMBL/GenBank/DDBJ whole genome shotgun (WGS) entry which is preliminary data.</text>
</comment>
<evidence type="ECO:0000313" key="4">
    <source>
        <dbReference type="EMBL" id="OGE81519.1"/>
    </source>
</evidence>
<dbReference type="Gene3D" id="3.10.350.10">
    <property type="entry name" value="LysM domain"/>
    <property type="match status" value="2"/>
</dbReference>
<protein>
    <recommendedName>
        <fullName evidence="3">LysM domain-containing protein</fullName>
    </recommendedName>
</protein>
<feature type="region of interest" description="Disordered" evidence="1">
    <location>
        <begin position="1"/>
        <end position="22"/>
    </location>
</feature>
<dbReference type="InterPro" id="IPR018392">
    <property type="entry name" value="LysM"/>
</dbReference>
<feature type="transmembrane region" description="Helical" evidence="2">
    <location>
        <begin position="30"/>
        <end position="48"/>
    </location>
</feature>
<name>A0A1F5NV35_9BACT</name>
<feature type="domain" description="LysM" evidence="3">
    <location>
        <begin position="140"/>
        <end position="185"/>
    </location>
</feature>
<feature type="domain" description="LysM" evidence="3">
    <location>
        <begin position="78"/>
        <end position="122"/>
    </location>
</feature>
<accession>A0A1F5NV35</accession>
<keyword evidence="2" id="KW-1133">Transmembrane helix</keyword>
<dbReference type="SMART" id="SM00257">
    <property type="entry name" value="LysM"/>
    <property type="match status" value="2"/>
</dbReference>
<sequence length="186" mass="21017">MQKSRVRLGSHLWAENSKSPRPNKKNYSKIIGFIVIVVLIVAGIKTFGGDNGPEVTNVPIEKAVLGAQDVKIDPNQEYVYTVQEKDSLFSISERYQVNWEEIVKLNNLLEPYLLRPGQEIKLPTSQVTKSQQFYENLKDKIYVVEEGDTFVSIAQKLNVSITDLLRANPDLDSPDFISIGQIIKLP</sequence>
<dbReference type="Proteomes" id="UP000177912">
    <property type="component" value="Unassembled WGS sequence"/>
</dbReference>
<dbReference type="PANTHER" id="PTHR33734">
    <property type="entry name" value="LYSM DOMAIN-CONTAINING GPI-ANCHORED PROTEIN 2"/>
    <property type="match status" value="1"/>
</dbReference>
<dbReference type="SUPFAM" id="SSF54106">
    <property type="entry name" value="LysM domain"/>
    <property type="match status" value="2"/>
</dbReference>
<dbReference type="PANTHER" id="PTHR33734:SF22">
    <property type="entry name" value="MEMBRANE-BOUND LYTIC MUREIN TRANSGLYCOSYLASE D"/>
    <property type="match status" value="1"/>
</dbReference>
<gene>
    <name evidence="4" type="ORF">A2826_00490</name>
</gene>
<dbReference type="GO" id="GO:0008932">
    <property type="term" value="F:lytic endotransglycosylase activity"/>
    <property type="evidence" value="ECO:0007669"/>
    <property type="project" value="TreeGrafter"/>
</dbReference>
<evidence type="ECO:0000313" key="5">
    <source>
        <dbReference type="Proteomes" id="UP000177912"/>
    </source>
</evidence>
<proteinExistence type="predicted"/>
<dbReference type="PROSITE" id="PS51782">
    <property type="entry name" value="LYSM"/>
    <property type="match status" value="2"/>
</dbReference>
<dbReference type="EMBL" id="MFEI01000007">
    <property type="protein sequence ID" value="OGE81519.1"/>
    <property type="molecule type" value="Genomic_DNA"/>
</dbReference>
<evidence type="ECO:0000256" key="1">
    <source>
        <dbReference type="SAM" id="MobiDB-lite"/>
    </source>
</evidence>
<organism evidence="4 5">
    <name type="scientific">Candidatus Doudnabacteria bacterium RIFCSPHIGHO2_01_FULL_43_23</name>
    <dbReference type="NCBI Taxonomy" id="1817822"/>
    <lineage>
        <taxon>Bacteria</taxon>
        <taxon>Candidatus Doudnaibacteriota</taxon>
    </lineage>
</organism>
<keyword evidence="2" id="KW-0472">Membrane</keyword>
<dbReference type="Pfam" id="PF01476">
    <property type="entry name" value="LysM"/>
    <property type="match status" value="2"/>
</dbReference>
<keyword evidence="2" id="KW-0812">Transmembrane</keyword>
<dbReference type="InterPro" id="IPR036779">
    <property type="entry name" value="LysM_dom_sf"/>
</dbReference>
<dbReference type="AlphaFoldDB" id="A0A1F5NV35"/>
<evidence type="ECO:0000259" key="3">
    <source>
        <dbReference type="PROSITE" id="PS51782"/>
    </source>
</evidence>
<reference evidence="4 5" key="1">
    <citation type="journal article" date="2016" name="Nat. Commun.">
        <title>Thousands of microbial genomes shed light on interconnected biogeochemical processes in an aquifer system.</title>
        <authorList>
            <person name="Anantharaman K."/>
            <person name="Brown C.T."/>
            <person name="Hug L.A."/>
            <person name="Sharon I."/>
            <person name="Castelle C.J."/>
            <person name="Probst A.J."/>
            <person name="Thomas B.C."/>
            <person name="Singh A."/>
            <person name="Wilkins M.J."/>
            <person name="Karaoz U."/>
            <person name="Brodie E.L."/>
            <person name="Williams K.H."/>
            <person name="Hubbard S.S."/>
            <person name="Banfield J.F."/>
        </authorList>
    </citation>
    <scope>NUCLEOTIDE SEQUENCE [LARGE SCALE GENOMIC DNA]</scope>
</reference>
<dbReference type="CDD" id="cd00118">
    <property type="entry name" value="LysM"/>
    <property type="match status" value="2"/>
</dbReference>
<dbReference type="STRING" id="1817822.A2826_00490"/>
<evidence type="ECO:0000256" key="2">
    <source>
        <dbReference type="SAM" id="Phobius"/>
    </source>
</evidence>